<gene>
    <name evidence="4" type="ORF">ELD05_04640</name>
</gene>
<dbReference type="GO" id="GO:0008199">
    <property type="term" value="F:ferric iron binding"/>
    <property type="evidence" value="ECO:0007669"/>
    <property type="project" value="InterPro"/>
</dbReference>
<keyword evidence="5" id="KW-1185">Reference proteome</keyword>
<dbReference type="InterPro" id="IPR012347">
    <property type="entry name" value="Ferritin-like"/>
</dbReference>
<evidence type="ECO:0000256" key="1">
    <source>
        <dbReference type="ARBA" id="ARBA00022434"/>
    </source>
</evidence>
<dbReference type="PANTHER" id="PTHR30295">
    <property type="entry name" value="BACTERIOFERRITIN"/>
    <property type="match status" value="1"/>
</dbReference>
<reference evidence="4 5" key="1">
    <citation type="submission" date="2018-12" db="EMBL/GenBank/DDBJ databases">
        <title>Genome sequence from the cellulolytic species, Caldicellulosiruptor changbaiensis.</title>
        <authorList>
            <person name="Blumer-Schuette S.E."/>
            <person name="Mendoza C."/>
        </authorList>
    </citation>
    <scope>NUCLEOTIDE SEQUENCE [LARGE SCALE GENOMIC DNA]</scope>
    <source>
        <strain evidence="4 5">CBS-Z</strain>
    </source>
</reference>
<organism evidence="4 5">
    <name type="scientific">Caldicellulosiruptor changbaiensis</name>
    <dbReference type="NCBI Taxonomy" id="1222016"/>
    <lineage>
        <taxon>Bacteria</taxon>
        <taxon>Bacillati</taxon>
        <taxon>Bacillota</taxon>
        <taxon>Bacillota incertae sedis</taxon>
        <taxon>Caldicellulosiruptorales</taxon>
        <taxon>Caldicellulosiruptoraceae</taxon>
        <taxon>Caldicellulosiruptor</taxon>
    </lineage>
</organism>
<accession>A0A3T0D4L4</accession>
<dbReference type="Proteomes" id="UP000282930">
    <property type="component" value="Chromosome"/>
</dbReference>
<dbReference type="GO" id="GO:0004322">
    <property type="term" value="F:ferroxidase activity"/>
    <property type="evidence" value="ECO:0007669"/>
    <property type="project" value="TreeGrafter"/>
</dbReference>
<feature type="domain" description="Ferritin/DPS" evidence="3">
    <location>
        <begin position="36"/>
        <end position="166"/>
    </location>
</feature>
<proteinExistence type="predicted"/>
<dbReference type="Pfam" id="PF00210">
    <property type="entry name" value="Ferritin"/>
    <property type="match status" value="1"/>
</dbReference>
<dbReference type="AlphaFoldDB" id="A0A3T0D4L4"/>
<dbReference type="CDD" id="cd07908">
    <property type="entry name" value="Mn_catalase_like"/>
    <property type="match status" value="1"/>
</dbReference>
<dbReference type="Gene3D" id="1.20.1260.10">
    <property type="match status" value="2"/>
</dbReference>
<keyword evidence="1" id="KW-0409">Iron storage</keyword>
<evidence type="ECO:0000313" key="4">
    <source>
        <dbReference type="EMBL" id="AZT89996.1"/>
    </source>
</evidence>
<evidence type="ECO:0000313" key="5">
    <source>
        <dbReference type="Proteomes" id="UP000282930"/>
    </source>
</evidence>
<protein>
    <submittedName>
        <fullName evidence="4">Rubrerythrin</fullName>
    </submittedName>
</protein>
<keyword evidence="2" id="KW-0408">Iron</keyword>
<dbReference type="KEGG" id="ccha:ELD05_04640"/>
<dbReference type="GO" id="GO:0005829">
    <property type="term" value="C:cytosol"/>
    <property type="evidence" value="ECO:0007669"/>
    <property type="project" value="TreeGrafter"/>
</dbReference>
<evidence type="ECO:0000259" key="3">
    <source>
        <dbReference type="Pfam" id="PF00210"/>
    </source>
</evidence>
<name>A0A3T0D4L4_9FIRM</name>
<dbReference type="GO" id="GO:0020037">
    <property type="term" value="F:heme binding"/>
    <property type="evidence" value="ECO:0007669"/>
    <property type="project" value="TreeGrafter"/>
</dbReference>
<evidence type="ECO:0000256" key="2">
    <source>
        <dbReference type="ARBA" id="ARBA00023004"/>
    </source>
</evidence>
<dbReference type="GO" id="GO:0006879">
    <property type="term" value="P:intracellular iron ion homeostasis"/>
    <property type="evidence" value="ECO:0007669"/>
    <property type="project" value="UniProtKB-KW"/>
</dbReference>
<dbReference type="InterPro" id="IPR009078">
    <property type="entry name" value="Ferritin-like_SF"/>
</dbReference>
<sequence length="168" mass="20172">MDWTKFAYDAPYPEPKVEEPNRHYAEILLDDYAGYASEFTAIALYSYQHFISDVRNKDFAELIIGIAWVEMKHLDLLGTTIYLLGALPKYRGSYTTYGQYWNGYFVNYDKDLKDMIKIDIQSEKEAIKNYKRHIEMIDDRYIRKLLERIILDEEKHIKLLKDYLDRKF</sequence>
<dbReference type="EMBL" id="CP034791">
    <property type="protein sequence ID" value="AZT89996.1"/>
    <property type="molecule type" value="Genomic_DNA"/>
</dbReference>
<dbReference type="InterPro" id="IPR008331">
    <property type="entry name" value="Ferritin_DPS_dom"/>
</dbReference>
<dbReference type="RefSeq" id="WP_127351550.1">
    <property type="nucleotide sequence ID" value="NZ_CP034791.1"/>
</dbReference>
<dbReference type="PANTHER" id="PTHR30295:SF0">
    <property type="entry name" value="BACTERIOFERRITIN"/>
    <property type="match status" value="1"/>
</dbReference>
<dbReference type="SUPFAM" id="SSF47240">
    <property type="entry name" value="Ferritin-like"/>
    <property type="match status" value="1"/>
</dbReference>